<dbReference type="Proteomes" id="UP000694251">
    <property type="component" value="Chromosome 8"/>
</dbReference>
<dbReference type="AlphaFoldDB" id="A0A8T2B5P2"/>
<evidence type="ECO:0000313" key="3">
    <source>
        <dbReference type="EMBL" id="KAG7580524.1"/>
    </source>
</evidence>
<comment type="caution">
    <text evidence="3">The sequence shown here is derived from an EMBL/GenBank/DDBJ whole genome shotgun (WGS) entry which is preliminary data.</text>
</comment>
<evidence type="ECO:0000313" key="4">
    <source>
        <dbReference type="Proteomes" id="UP000694251"/>
    </source>
</evidence>
<keyword evidence="4" id="KW-1185">Reference proteome</keyword>
<dbReference type="FunFam" id="2.60.40.2700:FF:000001">
    <property type="entry name" value="Transmembrane protein"/>
    <property type="match status" value="1"/>
</dbReference>
<organism evidence="3 4">
    <name type="scientific">Arabidopsis suecica</name>
    <name type="common">Swedish thale-cress</name>
    <name type="synonym">Cardaminopsis suecica</name>
    <dbReference type="NCBI Taxonomy" id="45249"/>
    <lineage>
        <taxon>Eukaryota</taxon>
        <taxon>Viridiplantae</taxon>
        <taxon>Streptophyta</taxon>
        <taxon>Embryophyta</taxon>
        <taxon>Tracheophyta</taxon>
        <taxon>Spermatophyta</taxon>
        <taxon>Magnoliopsida</taxon>
        <taxon>eudicotyledons</taxon>
        <taxon>Gunneridae</taxon>
        <taxon>Pentapetalae</taxon>
        <taxon>rosids</taxon>
        <taxon>malvids</taxon>
        <taxon>Brassicales</taxon>
        <taxon>Brassicaceae</taxon>
        <taxon>Camelineae</taxon>
        <taxon>Arabidopsis</taxon>
    </lineage>
</organism>
<evidence type="ECO:0000259" key="2">
    <source>
        <dbReference type="Pfam" id="PF23197"/>
    </source>
</evidence>
<dbReference type="GO" id="GO:0005886">
    <property type="term" value="C:plasma membrane"/>
    <property type="evidence" value="ECO:0007669"/>
    <property type="project" value="TreeGrafter"/>
</dbReference>
<dbReference type="InterPro" id="IPR056284">
    <property type="entry name" value="AIR9-like_A9"/>
</dbReference>
<gene>
    <name evidence="3" type="ORF">ISN44_As08g003140</name>
</gene>
<dbReference type="PANTHER" id="PTHR31149">
    <property type="entry name" value="EXPRESSED PROTEIN"/>
    <property type="match status" value="1"/>
</dbReference>
<reference evidence="3 4" key="1">
    <citation type="submission" date="2020-12" db="EMBL/GenBank/DDBJ databases">
        <title>Concerted genomic and epigenomic changes stabilize Arabidopsis allopolyploids.</title>
        <authorList>
            <person name="Chen Z."/>
        </authorList>
    </citation>
    <scope>NUCLEOTIDE SEQUENCE [LARGE SCALE GENOMIC DNA]</scope>
    <source>
        <strain evidence="3">As9502</strain>
        <tissue evidence="3">Leaf</tissue>
    </source>
</reference>
<dbReference type="Pfam" id="PF23080">
    <property type="entry name" value="DUF7046"/>
    <property type="match status" value="1"/>
</dbReference>
<feature type="domain" description="DUF7046" evidence="1">
    <location>
        <begin position="395"/>
        <end position="478"/>
    </location>
</feature>
<accession>A0A8T2B5P2</accession>
<evidence type="ECO:0000259" key="1">
    <source>
        <dbReference type="Pfam" id="PF23080"/>
    </source>
</evidence>
<dbReference type="OrthoDB" id="1890867at2759"/>
<dbReference type="Pfam" id="PF23197">
    <property type="entry name" value="IG_AIR9"/>
    <property type="match status" value="1"/>
</dbReference>
<proteinExistence type="predicted"/>
<dbReference type="EMBL" id="JAEFBJ010000008">
    <property type="protein sequence ID" value="KAG7580524.1"/>
    <property type="molecule type" value="Genomic_DNA"/>
</dbReference>
<name>A0A8T2B5P2_ARASU</name>
<feature type="domain" description="AIR9-like A9" evidence="2">
    <location>
        <begin position="277"/>
        <end position="353"/>
    </location>
</feature>
<dbReference type="PANTHER" id="PTHR31149:SF7">
    <property type="entry name" value="EXPRESSED PROTEIN"/>
    <property type="match status" value="1"/>
</dbReference>
<protein>
    <submittedName>
        <fullName evidence="3">Uncharacterized protein</fullName>
    </submittedName>
</protein>
<sequence length="481" mass="54544">MDDNRSSESIKRHVLENDTIASRKLEDSNAKSIQDPEEMALYAKVRSQEEEIHSLQERIAAACLKDMQLLNEKYGLERKCADLRVAIDEKQNESVTSALNELARRKGDLEENSKLAHDLKVTEDERYIFMTSLLGLLAEYGVWPRVANATAISSGIKHLHDQLQWKTKACNDRGNDYRTNEQLLPPMENVTRNPYHSITQDTEGLRFNNQIGGGSQGIFQQPKRENFGYPLSSVAGKEMIREREEKAESSSMFDAYNGNEEFASHVYEEGPGIDGFQIIGDAIPGEKVLGCGFPVRGTTLCMFQWVRHLEDGTRQYIEGATHPEYVVTADDVDKLIAVECIPMDDQGRQGELVRLFANDQNKIRCDTEMQTEIDTYISRGQASFNVQLLMDSSESWEPATVILKRSSYQIKTNTTEVISEKYSKELQIKVPCGFSTQFVLISYDGSSHPISTLNVRMRDTLVLTMRMLQSKALDERRKGRV</sequence>
<dbReference type="InterPro" id="IPR055474">
    <property type="entry name" value="DUF7046"/>
</dbReference>